<protein>
    <submittedName>
        <fullName evidence="1">Uncharacterized protein</fullName>
    </submittedName>
</protein>
<evidence type="ECO:0000313" key="1">
    <source>
        <dbReference type="EMBL" id="GEO05767.1"/>
    </source>
</evidence>
<reference evidence="1 2" key="1">
    <citation type="submission" date="2019-07" db="EMBL/GenBank/DDBJ databases">
        <title>Whole genome shotgun sequence of Adhaeribacter aerolatus NBRC 106133.</title>
        <authorList>
            <person name="Hosoyama A."/>
            <person name="Uohara A."/>
            <person name="Ohji S."/>
            <person name="Ichikawa N."/>
        </authorList>
    </citation>
    <scope>NUCLEOTIDE SEQUENCE [LARGE SCALE GENOMIC DNA]</scope>
    <source>
        <strain evidence="1 2">NBRC 106133</strain>
    </source>
</reference>
<evidence type="ECO:0000313" key="2">
    <source>
        <dbReference type="Proteomes" id="UP000321532"/>
    </source>
</evidence>
<organism evidence="1 2">
    <name type="scientific">Adhaeribacter aerolatus</name>
    <dbReference type="NCBI Taxonomy" id="670289"/>
    <lineage>
        <taxon>Bacteria</taxon>
        <taxon>Pseudomonadati</taxon>
        <taxon>Bacteroidota</taxon>
        <taxon>Cytophagia</taxon>
        <taxon>Cytophagales</taxon>
        <taxon>Hymenobacteraceae</taxon>
        <taxon>Adhaeribacter</taxon>
    </lineage>
</organism>
<dbReference type="AlphaFoldDB" id="A0A512B1U0"/>
<keyword evidence="2" id="KW-1185">Reference proteome</keyword>
<accession>A0A512B1U0</accession>
<dbReference type="EMBL" id="BJYS01000027">
    <property type="protein sequence ID" value="GEO05767.1"/>
    <property type="molecule type" value="Genomic_DNA"/>
</dbReference>
<sequence>MKVTEQIAKHFREIHFGDNWTTVNLKDSLNDVDWQQATTQVYGLNTIAALVFMQIIM</sequence>
<dbReference type="Proteomes" id="UP000321532">
    <property type="component" value="Unassembled WGS sequence"/>
</dbReference>
<comment type="caution">
    <text evidence="1">The sequence shown here is derived from an EMBL/GenBank/DDBJ whole genome shotgun (WGS) entry which is preliminary data.</text>
</comment>
<name>A0A512B1U0_9BACT</name>
<proteinExistence type="predicted"/>
<gene>
    <name evidence="1" type="ORF">AAE02nite_34310</name>
</gene>
<dbReference type="RefSeq" id="WP_218033514.1">
    <property type="nucleotide sequence ID" value="NZ_BJYS01000027.1"/>
</dbReference>